<organism evidence="1 2">
    <name type="scientific">Liparis tanakae</name>
    <name type="common">Tanaka's snailfish</name>
    <dbReference type="NCBI Taxonomy" id="230148"/>
    <lineage>
        <taxon>Eukaryota</taxon>
        <taxon>Metazoa</taxon>
        <taxon>Chordata</taxon>
        <taxon>Craniata</taxon>
        <taxon>Vertebrata</taxon>
        <taxon>Euteleostomi</taxon>
        <taxon>Actinopterygii</taxon>
        <taxon>Neopterygii</taxon>
        <taxon>Teleostei</taxon>
        <taxon>Neoteleostei</taxon>
        <taxon>Acanthomorphata</taxon>
        <taxon>Eupercaria</taxon>
        <taxon>Perciformes</taxon>
        <taxon>Cottioidei</taxon>
        <taxon>Cottales</taxon>
        <taxon>Liparidae</taxon>
        <taxon>Liparis</taxon>
    </lineage>
</organism>
<evidence type="ECO:0000313" key="2">
    <source>
        <dbReference type="Proteomes" id="UP000314294"/>
    </source>
</evidence>
<comment type="caution">
    <text evidence="1">The sequence shown here is derived from an EMBL/GenBank/DDBJ whole genome shotgun (WGS) entry which is preliminary data.</text>
</comment>
<dbReference type="AlphaFoldDB" id="A0A4Z2J492"/>
<dbReference type="Proteomes" id="UP000314294">
    <property type="component" value="Unassembled WGS sequence"/>
</dbReference>
<gene>
    <name evidence="1" type="ORF">EYF80_005208</name>
</gene>
<dbReference type="EMBL" id="SRLO01000026">
    <property type="protein sequence ID" value="TNN84508.1"/>
    <property type="molecule type" value="Genomic_DNA"/>
</dbReference>
<protein>
    <submittedName>
        <fullName evidence="1">Uncharacterized protein</fullName>
    </submittedName>
</protein>
<sequence>MHYAINHPAVRADCTEAPSSPASTPTLGAIVLVYRGRNTDWEGQLSSQMCSVRWTPSQLTLDQIQMLGRSLLAESELTAHLKSSRVAPALLQATWSFSLFCHFKCPPANCFRLHAERFILKAITTSGAARAVSGSLAARCVQQADSFLPMCPITVD</sequence>
<evidence type="ECO:0000313" key="1">
    <source>
        <dbReference type="EMBL" id="TNN84508.1"/>
    </source>
</evidence>
<keyword evidence="2" id="KW-1185">Reference proteome</keyword>
<name>A0A4Z2J492_9TELE</name>
<accession>A0A4Z2J492</accession>
<reference evidence="1 2" key="1">
    <citation type="submission" date="2019-03" db="EMBL/GenBank/DDBJ databases">
        <title>First draft genome of Liparis tanakae, snailfish: a comprehensive survey of snailfish specific genes.</title>
        <authorList>
            <person name="Kim W."/>
            <person name="Song I."/>
            <person name="Jeong J.-H."/>
            <person name="Kim D."/>
            <person name="Kim S."/>
            <person name="Ryu S."/>
            <person name="Song J.Y."/>
            <person name="Lee S.K."/>
        </authorList>
    </citation>
    <scope>NUCLEOTIDE SEQUENCE [LARGE SCALE GENOMIC DNA]</scope>
    <source>
        <tissue evidence="1">Muscle</tissue>
    </source>
</reference>
<proteinExistence type="predicted"/>